<keyword evidence="2" id="KW-0732">Signal</keyword>
<organism evidence="3 4">
    <name type="scientific">Pseudaminobacter soli</name>
    <name type="common">ex Zhang et al. 2022</name>
    <dbReference type="NCBI Taxonomy" id="2831468"/>
    <lineage>
        <taxon>Bacteria</taxon>
        <taxon>Pseudomonadati</taxon>
        <taxon>Pseudomonadota</taxon>
        <taxon>Alphaproteobacteria</taxon>
        <taxon>Hyphomicrobiales</taxon>
        <taxon>Phyllobacteriaceae</taxon>
        <taxon>Pseudaminobacter</taxon>
    </lineage>
</organism>
<evidence type="ECO:0000313" key="4">
    <source>
        <dbReference type="Proteomes" id="UP000680348"/>
    </source>
</evidence>
<reference evidence="3" key="1">
    <citation type="submission" date="2021-04" db="EMBL/GenBank/DDBJ databases">
        <title>Pseudaminobacter soli sp. nov., isolated from paddy soil contaminated by heavy metals.</title>
        <authorList>
            <person name="Zhang K."/>
        </authorList>
    </citation>
    <scope>NUCLEOTIDE SEQUENCE</scope>
    <source>
        <strain evidence="3">19-2017</strain>
    </source>
</reference>
<evidence type="ECO:0000256" key="2">
    <source>
        <dbReference type="SAM" id="SignalP"/>
    </source>
</evidence>
<evidence type="ECO:0000313" key="3">
    <source>
        <dbReference type="EMBL" id="MBS3648573.1"/>
    </source>
</evidence>
<evidence type="ECO:0000256" key="1">
    <source>
        <dbReference type="SAM" id="Coils"/>
    </source>
</evidence>
<name>A0A942I2D2_9HYPH</name>
<dbReference type="RefSeq" id="WP_188254113.1">
    <property type="nucleotide sequence ID" value="NZ_JABVCF010000003.1"/>
</dbReference>
<accession>A0A942I2D2</accession>
<feature type="coiled-coil region" evidence="1">
    <location>
        <begin position="58"/>
        <end position="92"/>
    </location>
</feature>
<gene>
    <name evidence="3" type="ORF">KEU06_08015</name>
</gene>
<feature type="chain" id="PRO_5036846368" evidence="2">
    <location>
        <begin position="23"/>
        <end position="143"/>
    </location>
</feature>
<feature type="signal peptide" evidence="2">
    <location>
        <begin position="1"/>
        <end position="22"/>
    </location>
</feature>
<dbReference type="EMBL" id="JAGWCR010000003">
    <property type="protein sequence ID" value="MBS3648573.1"/>
    <property type="molecule type" value="Genomic_DNA"/>
</dbReference>
<proteinExistence type="predicted"/>
<comment type="caution">
    <text evidence="3">The sequence shown here is derived from an EMBL/GenBank/DDBJ whole genome shotgun (WGS) entry which is preliminary data.</text>
</comment>
<sequence>MRSIALFATPLLFGLVATTALAQEDRYVLEKSDDGFVRMDRKSGEMSTCRTEATGLVCKLAADERTAYQDEIDRLQKSITNLEQRVGKLENSLTARLESKLPTEQEFDQTLGYMERFLRRFMGVMKDFEHEDQGNPGSEGHKT</sequence>
<dbReference type="Proteomes" id="UP000680348">
    <property type="component" value="Unassembled WGS sequence"/>
</dbReference>
<keyword evidence="4" id="KW-1185">Reference proteome</keyword>
<keyword evidence="1" id="KW-0175">Coiled coil</keyword>
<protein>
    <submittedName>
        <fullName evidence="3">Uncharacterized protein</fullName>
    </submittedName>
</protein>
<dbReference type="AlphaFoldDB" id="A0A942I2D2"/>